<dbReference type="Pfam" id="PF13020">
    <property type="entry name" value="NOV_C"/>
    <property type="match status" value="1"/>
</dbReference>
<dbReference type="EMBL" id="APQL01000007">
    <property type="protein sequence ID" value="ENW05467.1"/>
    <property type="molecule type" value="Genomic_DNA"/>
</dbReference>
<evidence type="ECO:0000259" key="1">
    <source>
        <dbReference type="Pfam" id="PF13020"/>
    </source>
</evidence>
<reference evidence="2 3" key="1">
    <citation type="submission" date="2013-02" db="EMBL/GenBank/DDBJ databases">
        <title>The Genome Sequence of Acinetobacter beijerinckii CIP 110307.</title>
        <authorList>
            <consortium name="The Broad Institute Genome Sequencing Platform"/>
            <consortium name="The Broad Institute Genome Sequencing Center for Infectious Disease"/>
            <person name="Cerqueira G."/>
            <person name="Feldgarden M."/>
            <person name="Courvalin P."/>
            <person name="Perichon B."/>
            <person name="Grillot-Courvalin C."/>
            <person name="Clermont D."/>
            <person name="Rocha E."/>
            <person name="Yoon E.-J."/>
            <person name="Nemec A."/>
            <person name="Walker B."/>
            <person name="Young S.K."/>
            <person name="Zeng Q."/>
            <person name="Gargeya S."/>
            <person name="Fitzgerald M."/>
            <person name="Haas B."/>
            <person name="Abouelleil A."/>
            <person name="Alvarado L."/>
            <person name="Arachchi H.M."/>
            <person name="Berlin A.M."/>
            <person name="Chapman S.B."/>
            <person name="Dewar J."/>
            <person name="Goldberg J."/>
            <person name="Griggs A."/>
            <person name="Gujja S."/>
            <person name="Hansen M."/>
            <person name="Howarth C."/>
            <person name="Imamovic A."/>
            <person name="Larimer J."/>
            <person name="McCowan C."/>
            <person name="Murphy C."/>
            <person name="Neiman D."/>
            <person name="Pearson M."/>
            <person name="Priest M."/>
            <person name="Roberts A."/>
            <person name="Saif S."/>
            <person name="Shea T."/>
            <person name="Sisk P."/>
            <person name="Sykes S."/>
            <person name="Wortman J."/>
            <person name="Nusbaum C."/>
            <person name="Birren B."/>
        </authorList>
    </citation>
    <scope>NUCLEOTIDE SEQUENCE [LARGE SCALE GENOMIC DNA]</scope>
    <source>
        <strain evidence="2 3">CIP 110307</strain>
    </source>
</reference>
<dbReference type="eggNOG" id="COG3183">
    <property type="taxonomic scope" value="Bacteria"/>
</dbReference>
<dbReference type="GeneID" id="29857365"/>
<keyword evidence="3" id="KW-1185">Reference proteome</keyword>
<dbReference type="PATRIC" id="fig|1217648.3.peg.2299"/>
<sequence length="335" mass="38073">MAILFCNVGWMEKYQGNRASDQIQGGGSFVEIEGSGGEVCNFSPDKDMLYGFVQTRGQINIDNLGASKTDEFINGVTVVWTATNPKTKGTYIIGWYKNATVFRYYQKFEVIPKVQRENGIDCYRIRALKVDARLLSTDERIYSIPRAGQSGFGMGQELIWYGKGEKNAALIKEIYQFIESKERVIDVKNRLNRSYDQAKKVQVEKAAIETSCQYFESLGYDVKSVEKDNLGWDIEAIAGKLKLRIEVKGLSGTNFTIGLTPNEYSAFLQEDLDYRLAVVTNALVEPKLWICRFSIEQNDWIAEAVDRDEYQTLNIDQKVSAIIELKTKISKEKTQ</sequence>
<name>N9E5P4_9GAMM</name>
<feature type="domain" description="Protein NO VEIN C-terminal" evidence="1">
    <location>
        <begin position="203"/>
        <end position="288"/>
    </location>
</feature>
<dbReference type="Proteomes" id="UP000017670">
    <property type="component" value="Unassembled WGS sequence"/>
</dbReference>
<proteinExistence type="predicted"/>
<dbReference type="InterPro" id="IPR024975">
    <property type="entry name" value="NOV_C"/>
</dbReference>
<evidence type="ECO:0000313" key="3">
    <source>
        <dbReference type="Proteomes" id="UP000017670"/>
    </source>
</evidence>
<gene>
    <name evidence="2" type="ORF">F933_02367</name>
</gene>
<protein>
    <recommendedName>
        <fullName evidence="1">Protein NO VEIN C-terminal domain-containing protein</fullName>
    </recommendedName>
</protein>
<dbReference type="STRING" id="262668.GCA_000931715_02368"/>
<dbReference type="HOGENOM" id="CLU_828011_0_0_6"/>
<dbReference type="AlphaFoldDB" id="N9E5P4"/>
<evidence type="ECO:0000313" key="2">
    <source>
        <dbReference type="EMBL" id="ENW05467.1"/>
    </source>
</evidence>
<accession>N9E5P4</accession>
<organism evidence="2 3">
    <name type="scientific">Acinetobacter beijerinckii CIP 110307</name>
    <dbReference type="NCBI Taxonomy" id="1217648"/>
    <lineage>
        <taxon>Bacteria</taxon>
        <taxon>Pseudomonadati</taxon>
        <taxon>Pseudomonadota</taxon>
        <taxon>Gammaproteobacteria</taxon>
        <taxon>Moraxellales</taxon>
        <taxon>Moraxellaceae</taxon>
        <taxon>Acinetobacter</taxon>
    </lineage>
</organism>
<dbReference type="RefSeq" id="WP_005061395.1">
    <property type="nucleotide sequence ID" value="NZ_KB849765.1"/>
</dbReference>
<comment type="caution">
    <text evidence="2">The sequence shown here is derived from an EMBL/GenBank/DDBJ whole genome shotgun (WGS) entry which is preliminary data.</text>
</comment>